<name>A0ABQ8HEV9_9ROSI</name>
<dbReference type="InterPro" id="IPR002100">
    <property type="entry name" value="TF_MADSbox"/>
</dbReference>
<keyword evidence="2" id="KW-0805">Transcription regulation</keyword>
<reference evidence="7 8" key="1">
    <citation type="submission" date="2021-02" db="EMBL/GenBank/DDBJ databases">
        <title>Plant Genome Project.</title>
        <authorList>
            <person name="Zhang R.-G."/>
        </authorList>
    </citation>
    <scope>NUCLEOTIDE SEQUENCE [LARGE SCALE GENOMIC DNA]</scope>
    <source>
        <tissue evidence="7">Leaves</tissue>
    </source>
</reference>
<keyword evidence="8" id="KW-1185">Reference proteome</keyword>
<dbReference type="PROSITE" id="PS50066">
    <property type="entry name" value="MADS_BOX_2"/>
    <property type="match status" value="1"/>
</dbReference>
<accession>A0ABQ8HEV9</accession>
<evidence type="ECO:0000256" key="2">
    <source>
        <dbReference type="ARBA" id="ARBA00023015"/>
    </source>
</evidence>
<evidence type="ECO:0000256" key="4">
    <source>
        <dbReference type="ARBA" id="ARBA00023163"/>
    </source>
</evidence>
<dbReference type="InterPro" id="IPR050142">
    <property type="entry name" value="MADS-box/MEF2_TF"/>
</dbReference>
<dbReference type="EMBL" id="JAFEMO010000011">
    <property type="protein sequence ID" value="KAH7557166.1"/>
    <property type="molecule type" value="Genomic_DNA"/>
</dbReference>
<comment type="subcellular location">
    <subcellularLocation>
        <location evidence="1">Nucleus</location>
    </subcellularLocation>
</comment>
<feature type="domain" description="MADS-box" evidence="6">
    <location>
        <begin position="1"/>
        <end position="61"/>
    </location>
</feature>
<protein>
    <recommendedName>
        <fullName evidence="6">MADS-box domain-containing protein</fullName>
    </recommendedName>
</protein>
<dbReference type="SUPFAM" id="SSF55455">
    <property type="entry name" value="SRF-like"/>
    <property type="match status" value="1"/>
</dbReference>
<dbReference type="SMART" id="SM00432">
    <property type="entry name" value="MADS"/>
    <property type="match status" value="1"/>
</dbReference>
<proteinExistence type="predicted"/>
<keyword evidence="5" id="KW-0539">Nucleus</keyword>
<evidence type="ECO:0000256" key="1">
    <source>
        <dbReference type="ARBA" id="ARBA00004123"/>
    </source>
</evidence>
<sequence length="213" mass="25173">MGRKKLIIKRLNNPKDRQTTYSKRKIGILKKAKELSVMCDVDLTLVMFSPSGIPTLFVGQNKELHSVVERLSKMSIEDREERRDYTAKILKKMYDNTEVDPRNFSIDKTEFLKFQQDRLKELNEKIAQKTKILSEWKNPQKINNLNQIQIMQNHLAASLNNIRAKKRELIIQEKEHQCRLQASQRELFIQQQQEQALQQQFGLDFEINGDLFI</sequence>
<evidence type="ECO:0000256" key="3">
    <source>
        <dbReference type="ARBA" id="ARBA00023125"/>
    </source>
</evidence>
<dbReference type="Gene3D" id="3.40.1810.10">
    <property type="entry name" value="Transcription factor, MADS-box"/>
    <property type="match status" value="1"/>
</dbReference>
<evidence type="ECO:0000256" key="5">
    <source>
        <dbReference type="ARBA" id="ARBA00023242"/>
    </source>
</evidence>
<keyword evidence="4" id="KW-0804">Transcription</keyword>
<keyword evidence="3" id="KW-0238">DNA-binding</keyword>
<evidence type="ECO:0000313" key="8">
    <source>
        <dbReference type="Proteomes" id="UP000827721"/>
    </source>
</evidence>
<dbReference type="Pfam" id="PF00319">
    <property type="entry name" value="SRF-TF"/>
    <property type="match status" value="1"/>
</dbReference>
<organism evidence="7 8">
    <name type="scientific">Xanthoceras sorbifolium</name>
    <dbReference type="NCBI Taxonomy" id="99658"/>
    <lineage>
        <taxon>Eukaryota</taxon>
        <taxon>Viridiplantae</taxon>
        <taxon>Streptophyta</taxon>
        <taxon>Embryophyta</taxon>
        <taxon>Tracheophyta</taxon>
        <taxon>Spermatophyta</taxon>
        <taxon>Magnoliopsida</taxon>
        <taxon>eudicotyledons</taxon>
        <taxon>Gunneridae</taxon>
        <taxon>Pentapetalae</taxon>
        <taxon>rosids</taxon>
        <taxon>malvids</taxon>
        <taxon>Sapindales</taxon>
        <taxon>Sapindaceae</taxon>
        <taxon>Xanthoceroideae</taxon>
        <taxon>Xanthoceras</taxon>
    </lineage>
</organism>
<comment type="caution">
    <text evidence="7">The sequence shown here is derived from an EMBL/GenBank/DDBJ whole genome shotgun (WGS) entry which is preliminary data.</text>
</comment>
<dbReference type="PRINTS" id="PR00404">
    <property type="entry name" value="MADSDOMAIN"/>
</dbReference>
<dbReference type="Proteomes" id="UP000827721">
    <property type="component" value="Unassembled WGS sequence"/>
</dbReference>
<gene>
    <name evidence="7" type="ORF">JRO89_XS11G0065100</name>
</gene>
<evidence type="ECO:0000313" key="7">
    <source>
        <dbReference type="EMBL" id="KAH7557166.1"/>
    </source>
</evidence>
<dbReference type="PANTHER" id="PTHR48019">
    <property type="entry name" value="SERUM RESPONSE FACTOR HOMOLOG"/>
    <property type="match status" value="1"/>
</dbReference>
<evidence type="ECO:0000259" key="6">
    <source>
        <dbReference type="PROSITE" id="PS50066"/>
    </source>
</evidence>
<dbReference type="InterPro" id="IPR036879">
    <property type="entry name" value="TF_MADSbox_sf"/>
</dbReference>